<accession>X1JQ93</accession>
<proteinExistence type="predicted"/>
<organism evidence="1">
    <name type="scientific">marine sediment metagenome</name>
    <dbReference type="NCBI Taxonomy" id="412755"/>
    <lineage>
        <taxon>unclassified sequences</taxon>
        <taxon>metagenomes</taxon>
        <taxon>ecological metagenomes</taxon>
    </lineage>
</organism>
<protein>
    <submittedName>
        <fullName evidence="1">Uncharacterized protein</fullName>
    </submittedName>
</protein>
<evidence type="ECO:0000313" key="1">
    <source>
        <dbReference type="EMBL" id="GAH83595.1"/>
    </source>
</evidence>
<dbReference type="AlphaFoldDB" id="X1JQ93"/>
<gene>
    <name evidence="1" type="ORF">S03H2_68450</name>
</gene>
<dbReference type="EMBL" id="BARU01045006">
    <property type="protein sequence ID" value="GAH83595.1"/>
    <property type="molecule type" value="Genomic_DNA"/>
</dbReference>
<feature type="non-terminal residue" evidence="1">
    <location>
        <position position="98"/>
    </location>
</feature>
<comment type="caution">
    <text evidence="1">The sequence shown here is derived from an EMBL/GenBank/DDBJ whole genome shotgun (WGS) entry which is preliminary data.</text>
</comment>
<name>X1JQ93_9ZZZZ</name>
<reference evidence="1" key="1">
    <citation type="journal article" date="2014" name="Front. Microbiol.">
        <title>High frequency of phylogenetically diverse reductive dehalogenase-homologous genes in deep subseafloor sedimentary metagenomes.</title>
        <authorList>
            <person name="Kawai M."/>
            <person name="Futagami T."/>
            <person name="Toyoda A."/>
            <person name="Takaki Y."/>
            <person name="Nishi S."/>
            <person name="Hori S."/>
            <person name="Arai W."/>
            <person name="Tsubouchi T."/>
            <person name="Morono Y."/>
            <person name="Uchiyama I."/>
            <person name="Ito T."/>
            <person name="Fujiyama A."/>
            <person name="Inagaki F."/>
            <person name="Takami H."/>
        </authorList>
    </citation>
    <scope>NUCLEOTIDE SEQUENCE</scope>
    <source>
        <strain evidence="1">Expedition CK06-06</strain>
    </source>
</reference>
<sequence length="98" mass="10717">MTAKVCPRGKVNVLGRCTNANSDKKCVPTAKYKIGIKKELNLILQKGKINSNLKTAVQEIRKAIEKDDVALATELTGVKSYITGAMTDKELSVRPRSI</sequence>